<dbReference type="PANTHER" id="PTHR23326">
    <property type="entry name" value="CCR4 NOT-RELATED"/>
    <property type="match status" value="1"/>
</dbReference>
<evidence type="ECO:0000256" key="2">
    <source>
        <dbReference type="ARBA" id="ARBA00023015"/>
    </source>
</evidence>
<protein>
    <submittedName>
        <fullName evidence="5">Regena domain-containing protein</fullName>
    </submittedName>
</protein>
<dbReference type="AlphaFoldDB" id="A0A9D5HWW8"/>
<keyword evidence="2" id="KW-0805">Transcription regulation</keyword>
<reference evidence="5" key="1">
    <citation type="submission" date="2022-10" db="EMBL/GenBank/DDBJ databases">
        <title>Adaptive evolution leads to modifications in subtelomeric GC content in a zoonotic Cryptosporidium species.</title>
        <authorList>
            <person name="Li J."/>
            <person name="Feng Y."/>
            <person name="Xiao L."/>
        </authorList>
    </citation>
    <scope>NUCLEOTIDE SEQUENCE</scope>
    <source>
        <strain evidence="5">33844</strain>
    </source>
</reference>
<organism evidence="5">
    <name type="scientific">Cryptosporidium canis</name>
    <dbReference type="NCBI Taxonomy" id="195482"/>
    <lineage>
        <taxon>Eukaryota</taxon>
        <taxon>Sar</taxon>
        <taxon>Alveolata</taxon>
        <taxon>Apicomplexa</taxon>
        <taxon>Conoidasida</taxon>
        <taxon>Coccidia</taxon>
        <taxon>Eucoccidiorida</taxon>
        <taxon>Eimeriorina</taxon>
        <taxon>Cryptosporidiidae</taxon>
        <taxon>Cryptosporidium</taxon>
    </lineage>
</organism>
<feature type="domain" description="NOT2/NOT3/NOT5 C-terminal" evidence="4">
    <location>
        <begin position="216"/>
        <end position="331"/>
    </location>
</feature>
<proteinExistence type="inferred from homology"/>
<evidence type="ECO:0000313" key="5">
    <source>
        <dbReference type="EMBL" id="KAJ1607497.1"/>
    </source>
</evidence>
<dbReference type="InterPro" id="IPR038635">
    <property type="entry name" value="CCR4-NOT_su2/3/5_C_sf"/>
</dbReference>
<dbReference type="OrthoDB" id="293823at2759"/>
<evidence type="ECO:0000256" key="3">
    <source>
        <dbReference type="ARBA" id="ARBA00023163"/>
    </source>
</evidence>
<dbReference type="Proteomes" id="UP001067231">
    <property type="component" value="Unassembled WGS sequence"/>
</dbReference>
<name>A0A9D5HWW8_9CRYT</name>
<dbReference type="Gene3D" id="2.30.30.1020">
    <property type="entry name" value="CCR4-NOT complex subunit 2/3/5, C-terminal domain"/>
    <property type="match status" value="1"/>
</dbReference>
<keyword evidence="3" id="KW-0804">Transcription</keyword>
<dbReference type="InterPro" id="IPR007282">
    <property type="entry name" value="NOT2/3/5_C"/>
</dbReference>
<comment type="caution">
    <text evidence="5">The sequence shown here is derived from an EMBL/GenBank/DDBJ whole genome shotgun (WGS) entry which is preliminary data.</text>
</comment>
<comment type="similarity">
    <text evidence="1">Belongs to the CNOT2/3/5 family.</text>
</comment>
<accession>A0A9D5HWW8</accession>
<dbReference type="GO" id="GO:0006355">
    <property type="term" value="P:regulation of DNA-templated transcription"/>
    <property type="evidence" value="ECO:0007669"/>
    <property type="project" value="InterPro"/>
</dbReference>
<evidence type="ECO:0000256" key="1">
    <source>
        <dbReference type="ARBA" id="ARBA00007682"/>
    </source>
</evidence>
<sequence length="383" mass="44681">MVDRELNLIYSFFSKCENDLKAIISIINILSKNNYDVSRFEVEIQEIKGKLLIIEKKLIENRNKSPSNIELSSEKYILEKCHESLQSLKGSIINFKEIKMNYDHLKTEQVSQSVDCDSISFEDILNDKFSQLKIGKIDHSQVHSVDLDSEHRVDGKCSETKDGGIKRGNNIDNSIETATSMINQVNSRVGAFQHLNTDVLDSSFKNKLEVQDSISKHIKYTPRMVWHNPRSDFPSSPLKKFTNPSFFDKLTLDTLFFIFYFQQGTLQQFLSIQELKRKKWQFHKKCFAWFYKRSEPKIATEDAEVADYIYFDFEKDWCQKVKNDFTFEFIHLDNTPLVVNKNVTESTSYYNGRSHTQKNQIVLNSDITRDLINADSMMGDEML</sequence>
<dbReference type="InterPro" id="IPR040168">
    <property type="entry name" value="Not2/3/5"/>
</dbReference>
<dbReference type="EMBL" id="JAPCXC010000058">
    <property type="protein sequence ID" value="KAJ1607497.1"/>
    <property type="molecule type" value="Genomic_DNA"/>
</dbReference>
<dbReference type="GO" id="GO:0030015">
    <property type="term" value="C:CCR4-NOT core complex"/>
    <property type="evidence" value="ECO:0007669"/>
    <property type="project" value="InterPro"/>
</dbReference>
<evidence type="ECO:0000259" key="4">
    <source>
        <dbReference type="Pfam" id="PF04153"/>
    </source>
</evidence>
<gene>
    <name evidence="5" type="ORF">OJ253_2296</name>
</gene>
<dbReference type="Pfam" id="PF04153">
    <property type="entry name" value="NOT2_3_5_C"/>
    <property type="match status" value="1"/>
</dbReference>